<dbReference type="AlphaFoldDB" id="A0A2U1Q9D5"/>
<dbReference type="GO" id="GO:0005777">
    <property type="term" value="C:peroxisome"/>
    <property type="evidence" value="ECO:0007669"/>
    <property type="project" value="TreeGrafter"/>
</dbReference>
<dbReference type="InterPro" id="IPR050215">
    <property type="entry name" value="Thiolase-like_sf_Thiolase"/>
</dbReference>
<evidence type="ECO:0000313" key="4">
    <source>
        <dbReference type="EMBL" id="PWA94618.1"/>
    </source>
</evidence>
<accession>A0A2U1Q9D5</accession>
<evidence type="ECO:0000256" key="2">
    <source>
        <dbReference type="ARBA" id="ARBA00023098"/>
    </source>
</evidence>
<gene>
    <name evidence="4" type="ORF">CTI12_AA058180</name>
</gene>
<dbReference type="OrthoDB" id="5404651at2759"/>
<dbReference type="EMBL" id="PKPP01000300">
    <property type="protein sequence ID" value="PWA94618.1"/>
    <property type="molecule type" value="Genomic_DNA"/>
</dbReference>
<dbReference type="PANTHER" id="PTHR43853">
    <property type="entry name" value="3-KETOACYL-COA THIOLASE, PEROXISOMAL"/>
    <property type="match status" value="1"/>
</dbReference>
<feature type="compositionally biased region" description="Polar residues" evidence="3">
    <location>
        <begin position="36"/>
        <end position="49"/>
    </location>
</feature>
<keyword evidence="2" id="KW-0443">Lipid metabolism</keyword>
<dbReference type="Proteomes" id="UP000245207">
    <property type="component" value="Unassembled WGS sequence"/>
</dbReference>
<evidence type="ECO:0000256" key="1">
    <source>
        <dbReference type="ARBA" id="ARBA00022832"/>
    </source>
</evidence>
<feature type="region of interest" description="Disordered" evidence="3">
    <location>
        <begin position="1"/>
        <end position="52"/>
    </location>
</feature>
<proteinExistence type="predicted"/>
<dbReference type="STRING" id="35608.A0A2U1Q9D5"/>
<organism evidence="4 5">
    <name type="scientific">Artemisia annua</name>
    <name type="common">Sweet wormwood</name>
    <dbReference type="NCBI Taxonomy" id="35608"/>
    <lineage>
        <taxon>Eukaryota</taxon>
        <taxon>Viridiplantae</taxon>
        <taxon>Streptophyta</taxon>
        <taxon>Embryophyta</taxon>
        <taxon>Tracheophyta</taxon>
        <taxon>Spermatophyta</taxon>
        <taxon>Magnoliopsida</taxon>
        <taxon>eudicotyledons</taxon>
        <taxon>Gunneridae</taxon>
        <taxon>Pentapetalae</taxon>
        <taxon>asterids</taxon>
        <taxon>campanulids</taxon>
        <taxon>Asterales</taxon>
        <taxon>Asteraceae</taxon>
        <taxon>Asteroideae</taxon>
        <taxon>Anthemideae</taxon>
        <taxon>Artemisiinae</taxon>
        <taxon>Artemisia</taxon>
    </lineage>
</organism>
<comment type="caution">
    <text evidence="4">The sequence shown here is derived from an EMBL/GenBank/DDBJ whole genome shotgun (WGS) entry which is preliminary data.</text>
</comment>
<dbReference type="GO" id="GO:0003988">
    <property type="term" value="F:acetyl-CoA C-acyltransferase activity"/>
    <property type="evidence" value="ECO:0007669"/>
    <property type="project" value="TreeGrafter"/>
</dbReference>
<feature type="compositionally biased region" description="Basic and acidic residues" evidence="3">
    <location>
        <begin position="1"/>
        <end position="14"/>
    </location>
</feature>
<keyword evidence="5" id="KW-1185">Reference proteome</keyword>
<protein>
    <submittedName>
        <fullName evidence="4">Peroxisomal 3-ketoacyl-CoA thiolase 3</fullName>
    </submittedName>
</protein>
<name>A0A2U1Q9D5_ARTAN</name>
<evidence type="ECO:0000256" key="3">
    <source>
        <dbReference type="SAM" id="MobiDB-lite"/>
    </source>
</evidence>
<dbReference type="PANTHER" id="PTHR43853:SF8">
    <property type="entry name" value="3-KETOACYL-COA THIOLASE, PEROXISOMAL"/>
    <property type="match status" value="1"/>
</dbReference>
<reference evidence="4 5" key="1">
    <citation type="journal article" date="2018" name="Mol. Plant">
        <title>The genome of Artemisia annua provides insight into the evolution of Asteraceae family and artemisinin biosynthesis.</title>
        <authorList>
            <person name="Shen Q."/>
            <person name="Zhang L."/>
            <person name="Liao Z."/>
            <person name="Wang S."/>
            <person name="Yan T."/>
            <person name="Shi P."/>
            <person name="Liu M."/>
            <person name="Fu X."/>
            <person name="Pan Q."/>
            <person name="Wang Y."/>
            <person name="Lv Z."/>
            <person name="Lu X."/>
            <person name="Zhang F."/>
            <person name="Jiang W."/>
            <person name="Ma Y."/>
            <person name="Chen M."/>
            <person name="Hao X."/>
            <person name="Li L."/>
            <person name="Tang Y."/>
            <person name="Lv G."/>
            <person name="Zhou Y."/>
            <person name="Sun X."/>
            <person name="Brodelius P.E."/>
            <person name="Rose J.K.C."/>
            <person name="Tang K."/>
        </authorList>
    </citation>
    <scope>NUCLEOTIDE SEQUENCE [LARGE SCALE GENOMIC DNA]</scope>
    <source>
        <strain evidence="5">cv. Huhao1</strain>
        <tissue evidence="4">Leaf</tissue>
    </source>
</reference>
<dbReference type="GO" id="GO:0006635">
    <property type="term" value="P:fatty acid beta-oxidation"/>
    <property type="evidence" value="ECO:0007669"/>
    <property type="project" value="TreeGrafter"/>
</dbReference>
<keyword evidence="1" id="KW-0276">Fatty acid metabolism</keyword>
<evidence type="ECO:0000313" key="5">
    <source>
        <dbReference type="Proteomes" id="UP000245207"/>
    </source>
</evidence>
<dbReference type="GO" id="GO:0010124">
    <property type="term" value="P:phenylacetate catabolic process"/>
    <property type="evidence" value="ECO:0007669"/>
    <property type="project" value="TreeGrafter"/>
</dbReference>
<sequence length="293" mass="30991">MRVKSKDVRRHSSDETLEGGASLGTHTSIGPLGSANDLNSCPVNSTVPQGSIDDGRLLVSDNGNWVGTLDVPGGLGTFMDVDHGLHCLNADVQDVYVRPSSVITINEPHSFGVTVTNTRRRFPIDVDATGKGKRKLDDAPTPLHDADVGAGSSTSSVVVVNAADAGAGGQYLFHRSCQCRGQKIQGTTEEIEAKEQADKEATAPAVRKLYTGTTEEIEAKALVCAAGHSSAYKMSTIFGDDVVVIAVYQTLLCKLKRGGLKDTYPDDILAKAVIEKTNLNPAEVGNIVVGFRL</sequence>